<evidence type="ECO:0000256" key="7">
    <source>
        <dbReference type="ARBA" id="ARBA00022723"/>
    </source>
</evidence>
<keyword evidence="11" id="KW-0472">Membrane</keyword>
<evidence type="ECO:0000256" key="6">
    <source>
        <dbReference type="ARBA" id="ARBA00022692"/>
    </source>
</evidence>
<keyword evidence="4 17" id="KW-0328">Glycosyltransferase</keyword>
<evidence type="ECO:0000256" key="15">
    <source>
        <dbReference type="ARBA" id="ARBA00041712"/>
    </source>
</evidence>
<comment type="pathway">
    <text evidence="2 17">Protein modification; protein glycosylation.</text>
</comment>
<dbReference type="InterPro" id="IPR052261">
    <property type="entry name" value="Glycosyltransferase_13"/>
</dbReference>
<evidence type="ECO:0000256" key="2">
    <source>
        <dbReference type="ARBA" id="ARBA00004922"/>
    </source>
</evidence>
<reference evidence="18" key="2">
    <citation type="submission" date="2014-06" db="EMBL/GenBank/DDBJ databases">
        <authorList>
            <person name="Aslett M."/>
        </authorList>
    </citation>
    <scope>NUCLEOTIDE SEQUENCE</scope>
</reference>
<keyword evidence="7 17" id="KW-0479">Metal-binding</keyword>
<evidence type="ECO:0000256" key="4">
    <source>
        <dbReference type="ARBA" id="ARBA00022676"/>
    </source>
</evidence>
<dbReference type="Gene3D" id="3.10.180.20">
    <property type="entry name" value="N-Acetylglucosaminyltransferase I, Domain 2"/>
    <property type="match status" value="1"/>
</dbReference>
<dbReference type="Gene3D" id="3.90.550.10">
    <property type="entry name" value="Spore Coat Polysaccharide Biosynthesis Protein SpsA, Chain A"/>
    <property type="match status" value="1"/>
</dbReference>
<dbReference type="GO" id="GO:0030145">
    <property type="term" value="F:manganese ion binding"/>
    <property type="evidence" value="ECO:0007669"/>
    <property type="project" value="UniProtKB-UniRule"/>
</dbReference>
<dbReference type="FunFam" id="3.90.550.10:FF:000252">
    <property type="entry name" value="Protein O-linked-mannose beta-1,2-N-acetylglucosaminyltransferase 1"/>
    <property type="match status" value="1"/>
</dbReference>
<accession>A0A068WH94</accession>
<dbReference type="OrthoDB" id="440755at2759"/>
<comment type="function">
    <text evidence="13 17">Initiates complex N-linked carbohydrate formation. Essential for the conversion of high-mannose to hybrid and complex N-glycans.</text>
</comment>
<keyword evidence="8 17" id="KW-0735">Signal-anchor</keyword>
<evidence type="ECO:0000313" key="18">
    <source>
        <dbReference type="EMBL" id="CDS16979.1"/>
    </source>
</evidence>
<evidence type="ECO:0000256" key="17">
    <source>
        <dbReference type="RuleBase" id="RU368119"/>
    </source>
</evidence>
<dbReference type="GO" id="GO:0000139">
    <property type="term" value="C:Golgi membrane"/>
    <property type="evidence" value="ECO:0007669"/>
    <property type="project" value="UniProtKB-SubCell"/>
</dbReference>
<evidence type="ECO:0000256" key="8">
    <source>
        <dbReference type="ARBA" id="ARBA00022968"/>
    </source>
</evidence>
<dbReference type="GO" id="GO:0003827">
    <property type="term" value="F:alpha-1,3-mannosylglycoprotein 2-beta-N-acetylglucosaminyltransferase activity"/>
    <property type="evidence" value="ECO:0007669"/>
    <property type="project" value="UniProtKB-UniRule"/>
</dbReference>
<organism evidence="18">
    <name type="scientific">Echinococcus granulosus</name>
    <name type="common">Hydatid tapeworm</name>
    <dbReference type="NCBI Taxonomy" id="6210"/>
    <lineage>
        <taxon>Eukaryota</taxon>
        <taxon>Metazoa</taxon>
        <taxon>Spiralia</taxon>
        <taxon>Lophotrochozoa</taxon>
        <taxon>Platyhelminthes</taxon>
        <taxon>Cestoda</taxon>
        <taxon>Eucestoda</taxon>
        <taxon>Cyclophyllidea</taxon>
        <taxon>Taeniidae</taxon>
        <taxon>Echinococcus</taxon>
        <taxon>Echinococcus granulosus group</taxon>
    </lineage>
</organism>
<keyword evidence="9" id="KW-1133">Transmembrane helix</keyword>
<comment type="cofactor">
    <cofactor evidence="17">
        <name>Mn(2+)</name>
        <dbReference type="ChEBI" id="CHEBI:29035"/>
    </cofactor>
    <text evidence="17">The cofactor is mostly bound to the substrate.</text>
</comment>
<dbReference type="PANTHER" id="PTHR10468:SF0">
    <property type="entry name" value="ALPHA-1,3-MANNOSYL-GLYCOPROTEIN 2-BETA-N-ACETYLGLUCOSAMINYLTRANSFERASE"/>
    <property type="match status" value="1"/>
</dbReference>
<evidence type="ECO:0000256" key="13">
    <source>
        <dbReference type="ARBA" id="ARBA00037706"/>
    </source>
</evidence>
<dbReference type="EMBL" id="LK028577">
    <property type="protein sequence ID" value="CDS16979.1"/>
    <property type="molecule type" value="Genomic_DNA"/>
</dbReference>
<evidence type="ECO:0000256" key="16">
    <source>
        <dbReference type="ARBA" id="ARBA00049421"/>
    </source>
</evidence>
<evidence type="ECO:0000256" key="3">
    <source>
        <dbReference type="ARBA" id="ARBA00006492"/>
    </source>
</evidence>
<dbReference type="SUPFAM" id="SSF53448">
    <property type="entry name" value="Nucleotide-diphospho-sugar transferases"/>
    <property type="match status" value="1"/>
</dbReference>
<evidence type="ECO:0000313" key="19">
    <source>
        <dbReference type="Proteomes" id="UP000492820"/>
    </source>
</evidence>
<dbReference type="WBParaSite" id="EgrG_000969800">
    <property type="protein sequence ID" value="EgrG_000969800"/>
    <property type="gene ID" value="EgrG_000969800"/>
</dbReference>
<keyword evidence="10 17" id="KW-0333">Golgi apparatus</keyword>
<keyword evidence="5" id="KW-0808">Transferase</keyword>
<evidence type="ECO:0000256" key="5">
    <source>
        <dbReference type="ARBA" id="ARBA00022679"/>
    </source>
</evidence>
<evidence type="ECO:0000256" key="1">
    <source>
        <dbReference type="ARBA" id="ARBA00004323"/>
    </source>
</evidence>
<dbReference type="AlphaFoldDB" id="A0A068WH94"/>
<dbReference type="Proteomes" id="UP000492820">
    <property type="component" value="Unassembled WGS sequence"/>
</dbReference>
<reference evidence="18 19" key="1">
    <citation type="journal article" date="2013" name="Nature">
        <title>The genomes of four tapeworm species reveal adaptations to parasitism.</title>
        <authorList>
            <person name="Tsai I.J."/>
            <person name="Zarowiecki M."/>
            <person name="Holroyd N."/>
            <person name="Garciarrubio A."/>
            <person name="Sanchez-Flores A."/>
            <person name="Brooks K.L."/>
            <person name="Tracey A."/>
            <person name="Bobes R.J."/>
            <person name="Fragoso G."/>
            <person name="Sciutto E."/>
            <person name="Aslett M."/>
            <person name="Beasley H."/>
            <person name="Bennett H.M."/>
            <person name="Cai J."/>
            <person name="Camicia F."/>
            <person name="Clark R."/>
            <person name="Cucher M."/>
            <person name="De Silva N."/>
            <person name="Day T.A."/>
            <person name="Deplazes P."/>
            <person name="Estrada K."/>
            <person name="Fernandez C."/>
            <person name="Holland P.W."/>
            <person name="Hou J."/>
            <person name="Hu S."/>
            <person name="Huckvale T."/>
            <person name="Hung S.S."/>
            <person name="Kamenetzky L."/>
            <person name="Keane J.A."/>
            <person name="Kiss F."/>
            <person name="Koziol U."/>
            <person name="Lambert O."/>
            <person name="Liu K."/>
            <person name="Luo X."/>
            <person name="Luo Y."/>
            <person name="Macchiaroli N."/>
            <person name="Nichol S."/>
            <person name="Paps J."/>
            <person name="Parkinson J."/>
            <person name="Pouchkina-Stantcheva N."/>
            <person name="Riddiford N."/>
            <person name="Rosenzvit M."/>
            <person name="Salinas G."/>
            <person name="Wasmuth J.D."/>
            <person name="Zamanian M."/>
            <person name="Zheng Y."/>
            <person name="Cai X."/>
            <person name="Soberon X."/>
            <person name="Olson P.D."/>
            <person name="Laclette J.P."/>
            <person name="Brehm K."/>
            <person name="Berriman M."/>
            <person name="Garciarrubio A."/>
            <person name="Bobes R.J."/>
            <person name="Fragoso G."/>
            <person name="Sanchez-Flores A."/>
            <person name="Estrada K."/>
            <person name="Cevallos M.A."/>
            <person name="Morett E."/>
            <person name="Gonzalez V."/>
            <person name="Portillo T."/>
            <person name="Ochoa-Leyva A."/>
            <person name="Jose M.V."/>
            <person name="Sciutto E."/>
            <person name="Landa A."/>
            <person name="Jimenez L."/>
            <person name="Valdes V."/>
            <person name="Carrero J.C."/>
            <person name="Larralde C."/>
            <person name="Morales-Montor J."/>
            <person name="Limon-Lason J."/>
            <person name="Soberon X."/>
            <person name="Laclette J.P."/>
        </authorList>
    </citation>
    <scope>NUCLEOTIDE SEQUENCE [LARGE SCALE GENOMIC DNA]</scope>
</reference>
<dbReference type="Pfam" id="PF03071">
    <property type="entry name" value="GNT-I"/>
    <property type="match status" value="1"/>
</dbReference>
<dbReference type="PANTHER" id="PTHR10468">
    <property type="entry name" value="PROTEIN O-LINKED-MANNOSE BETA-1,2-N-ACETYLGLUCOSAMINYLTRANSFERASE 1/ALPHA-1,3-MANNOSYL-GLYCOPROTEIN 2-BETA-N-ACETYLGLUCOSAMINYLTRANSFERASE"/>
    <property type="match status" value="1"/>
</dbReference>
<dbReference type="EC" id="2.4.1.101" evidence="14 17"/>
<name>A0A068WH94_ECHGR</name>
<comment type="similarity">
    <text evidence="3 17">Belongs to the glycosyltransferase 13 family.</text>
</comment>
<dbReference type="InterPro" id="IPR029044">
    <property type="entry name" value="Nucleotide-diphossugar_trans"/>
</dbReference>
<dbReference type="InterPro" id="IPR004139">
    <property type="entry name" value="Glyco_trans_13"/>
</dbReference>
<protein>
    <recommendedName>
        <fullName evidence="14 17">Alpha-1,3-mannosyl-glycoprotein 2-beta-N-acetylglucosaminyltransferase</fullName>
        <shortName evidence="17">GNT-I</shortName>
        <shortName evidence="17">GlcNAc-T I</shortName>
        <ecNumber evidence="14 17">2.4.1.101</ecNumber>
    </recommendedName>
    <alternativeName>
        <fullName evidence="15 17">N-glycosyl-oligosaccharide-glycoprotein N-acetylglucosaminyltransferase I</fullName>
    </alternativeName>
</protein>
<reference evidence="20" key="3">
    <citation type="submission" date="2020-10" db="UniProtKB">
        <authorList>
            <consortium name="WormBaseParasite"/>
        </authorList>
    </citation>
    <scope>IDENTIFICATION</scope>
</reference>
<keyword evidence="6" id="KW-0812">Transmembrane</keyword>
<evidence type="ECO:0000256" key="11">
    <source>
        <dbReference type="ARBA" id="ARBA00023136"/>
    </source>
</evidence>
<evidence type="ECO:0000256" key="12">
    <source>
        <dbReference type="ARBA" id="ARBA00023211"/>
    </source>
</evidence>
<proteinExistence type="inferred from homology"/>
<sequence length="349" mass="40860">MLACNRISMNRSLSHLVEYRRGHSDGLRRFPIYVSQDCNDENVLTLLRSYGDQINILNQPDHSESSFQNINQNLKGYYRISRNYKWSLGQMFDERKYNLTIIVEDDLDVAPDFFDYFNSLAPLLIEDKSLFCISAWNDNGIPTLIDKSRNDLLYRSDFFPGLGWMLTRQLWDEELREKWPAAYWDEFMRTRAVRRGRACIRPEVSRSHTFGQKGVSNGQFFDSYLRFNHLNDKSFVFNSSLLRITLKPDIYDPQFLTEVYNKSVLLDNLSQLPHLAQTPPQDTTCRFEYKTQADFVAAARLLGAMEDFKEGVARTAYMGIVSIFFRGRRIYLAPGGSRGWNNNEYPDWK</sequence>
<comment type="catalytic activity">
    <reaction evidence="16 17">
        <text>N(4)-(alpha-D-Man-(1-&gt;3)-[alpha-D-Man-(1-&gt;3)-[alpha-D-Man-(1-&gt;6)]-alpha-D-Man-(1-&gt;6)]-beta-D-Man-(1-&gt;4)-beta-D-GlcNAc-(1-&gt;4)-beta-D-GlcNAc)-L-asparaginyl-[protein] (N-glucan mannose isomer 5A1,2) + UDP-N-acetyl-alpha-D-glucosamine = N(4)-{beta-D-GlcNAc-(1-&gt;2)-alpha-D-Man-(1-&gt;3)-[alpha-D-Man-(1-&gt;3)-[alpha-D-Man-(1-&gt;6)]-alpha-D-Man-(1-&gt;6)]-beta-D-Man-(1-&gt;4)-beta-D-GlcNAc-(1-&gt;4)-beta-D-GlcNAc}-L-asparaginyl-[protein] + UDP + H(+)</text>
        <dbReference type="Rhea" id="RHEA:11456"/>
        <dbReference type="Rhea" id="RHEA-COMP:14367"/>
        <dbReference type="Rhea" id="RHEA-COMP:14368"/>
        <dbReference type="ChEBI" id="CHEBI:15378"/>
        <dbReference type="ChEBI" id="CHEBI:57705"/>
        <dbReference type="ChEBI" id="CHEBI:58223"/>
        <dbReference type="ChEBI" id="CHEBI:59087"/>
        <dbReference type="ChEBI" id="CHEBI:60625"/>
        <dbReference type="EC" id="2.4.1.101"/>
    </reaction>
</comment>
<comment type="subcellular location">
    <subcellularLocation>
        <location evidence="1 17">Golgi apparatus membrane</location>
        <topology evidence="1 17">Single-pass type II membrane protein</topology>
    </subcellularLocation>
</comment>
<keyword evidence="12 17" id="KW-0464">Manganese</keyword>
<evidence type="ECO:0000256" key="9">
    <source>
        <dbReference type="ARBA" id="ARBA00022989"/>
    </source>
</evidence>
<evidence type="ECO:0000256" key="14">
    <source>
        <dbReference type="ARBA" id="ARBA00038949"/>
    </source>
</evidence>
<evidence type="ECO:0000256" key="10">
    <source>
        <dbReference type="ARBA" id="ARBA00023034"/>
    </source>
</evidence>
<gene>
    <name evidence="20" type="primary">EGR_07167</name>
    <name evidence="18" type="ORF">EgrG_000969800</name>
</gene>
<dbReference type="UniPathway" id="UPA00378"/>
<evidence type="ECO:0000313" key="20">
    <source>
        <dbReference type="WBParaSite" id="EgrG_000969800"/>
    </source>
</evidence>